<reference evidence="2 3" key="1">
    <citation type="submission" date="2014-04" db="EMBL/GenBank/DDBJ databases">
        <title>Genome assembly of Hyalangium minutum DSM 14724.</title>
        <authorList>
            <person name="Sharma G."/>
            <person name="Subramanian S."/>
        </authorList>
    </citation>
    <scope>NUCLEOTIDE SEQUENCE [LARGE SCALE GENOMIC DNA]</scope>
    <source>
        <strain evidence="2 3">DSM 14724</strain>
    </source>
</reference>
<dbReference type="PROSITE" id="PS51257">
    <property type="entry name" value="PROKAR_LIPOPROTEIN"/>
    <property type="match status" value="1"/>
</dbReference>
<evidence type="ECO:0000313" key="2">
    <source>
        <dbReference type="EMBL" id="KFE68121.1"/>
    </source>
</evidence>
<evidence type="ECO:0000256" key="1">
    <source>
        <dbReference type="SAM" id="SignalP"/>
    </source>
</evidence>
<comment type="caution">
    <text evidence="2">The sequence shown here is derived from an EMBL/GenBank/DDBJ whole genome shotgun (WGS) entry which is preliminary data.</text>
</comment>
<gene>
    <name evidence="2" type="ORF">DB31_7358</name>
</gene>
<evidence type="ECO:0000313" key="3">
    <source>
        <dbReference type="Proteomes" id="UP000028725"/>
    </source>
</evidence>
<dbReference type="EMBL" id="JMCB01000006">
    <property type="protein sequence ID" value="KFE68121.1"/>
    <property type="molecule type" value="Genomic_DNA"/>
</dbReference>
<feature type="signal peptide" evidence="1">
    <location>
        <begin position="1"/>
        <end position="23"/>
    </location>
</feature>
<dbReference type="STRING" id="394096.DB31_7358"/>
<dbReference type="PATRIC" id="fig|394096.3.peg.3399"/>
<dbReference type="AlphaFoldDB" id="A0A085WKA8"/>
<proteinExistence type="predicted"/>
<dbReference type="Pfam" id="PF11617">
    <property type="entry name" value="Cu-binding_MopE"/>
    <property type="match status" value="3"/>
</dbReference>
<dbReference type="InterPro" id="IPR021655">
    <property type="entry name" value="Put_metal-bd"/>
</dbReference>
<protein>
    <submittedName>
        <fullName evidence="2">BNR repeat domain protein</fullName>
    </submittedName>
</protein>
<dbReference type="Proteomes" id="UP000028725">
    <property type="component" value="Unassembled WGS sequence"/>
</dbReference>
<dbReference type="RefSeq" id="WP_044188616.1">
    <property type="nucleotide sequence ID" value="NZ_JMCB01000006.1"/>
</dbReference>
<feature type="chain" id="PRO_5001799689" evidence="1">
    <location>
        <begin position="24"/>
        <end position="472"/>
    </location>
</feature>
<dbReference type="OrthoDB" id="5500921at2"/>
<sequence>MSTSPQRLARFALFVLGVSLALAGACYEAPRQDGYYRCSDDSECGEGGLVCDDGVCCSERGTPLCLARVLDGGTCADGGTATRYFRDEDEDGYGNLTQPTLRCALPESIRVVTNSDDCNDNPAAGGSLFFPGAPEQCDGLDNDCDGQFDEGFDGGVYYRDEDNDGYGDTAQPRILCRPSAGYVAAPDDCQPLNPRVYPGAPEECNNADDDCDSYADEGVTETWYRDADGDGFGRQDMRQQACVQPPGYVANSADCDDLNALNNPDALDVCDGVDNNCRSGVDERPDCGGPADLLLLASTGARGAVDTRANFSGLNPSCLRFWDGGLPESFSASNVWSGSRPTSHAAWFEAPGTWDLTRANNNLAVRFDHRMAGNGNPPWSPHRQPVIILCSESGFARYVPAMDGGTNPLLPYAGVEVNTVLPIGRGSAGGWIERSNALDLRHVKRVEILIEPSDAGTPNVSFDVNFIKLGFQ</sequence>
<organism evidence="2 3">
    <name type="scientific">Hyalangium minutum</name>
    <dbReference type="NCBI Taxonomy" id="394096"/>
    <lineage>
        <taxon>Bacteria</taxon>
        <taxon>Pseudomonadati</taxon>
        <taxon>Myxococcota</taxon>
        <taxon>Myxococcia</taxon>
        <taxon>Myxococcales</taxon>
        <taxon>Cystobacterineae</taxon>
        <taxon>Archangiaceae</taxon>
        <taxon>Hyalangium</taxon>
    </lineage>
</organism>
<name>A0A085WKA8_9BACT</name>
<keyword evidence="3" id="KW-1185">Reference proteome</keyword>
<accession>A0A085WKA8</accession>
<keyword evidence="1" id="KW-0732">Signal</keyword>